<reference evidence="1" key="1">
    <citation type="submission" date="2021-04" db="EMBL/GenBank/DDBJ databases">
        <authorList>
            <person name="Hartkoorn R.C."/>
            <person name="Beaudoing E."/>
            <person name="Hot D."/>
        </authorList>
    </citation>
    <scope>NUCLEOTIDE SEQUENCE</scope>
    <source>
        <strain evidence="1">NRRL B-16292</strain>
    </source>
</reference>
<name>A0ABY5W9L4_9ACTN</name>
<evidence type="ECO:0000313" key="1">
    <source>
        <dbReference type="EMBL" id="UWP85909.1"/>
    </source>
</evidence>
<keyword evidence="2" id="KW-1185">Reference proteome</keyword>
<proteinExistence type="predicted"/>
<sequence>MVVELRRWGLTGYAELADPGETLLRLVTQSAARVEMYARFLAEAVDAAERLQRAGVAPESDLLEAETARLDLERVFNAGPVAALIGHTYAGTQTSGVIATGEAIRGLAKLEAEERDRCANFAAKAVAAGLAERMVRASEQMAALTVAAVERAMARLGHDPRDPAVRAVVAEELAALAGGPKTIEGVAA</sequence>
<evidence type="ECO:0000313" key="2">
    <source>
        <dbReference type="Proteomes" id="UP001059617"/>
    </source>
</evidence>
<dbReference type="Proteomes" id="UP001059617">
    <property type="component" value="Chromosome"/>
</dbReference>
<gene>
    <name evidence="1" type="ORF">Dfulv_17320</name>
</gene>
<dbReference type="EMBL" id="CP073720">
    <property type="protein sequence ID" value="UWP85909.1"/>
    <property type="molecule type" value="Genomic_DNA"/>
</dbReference>
<organism evidence="1 2">
    <name type="scientific">Dactylosporangium fulvum</name>
    <dbReference type="NCBI Taxonomy" id="53359"/>
    <lineage>
        <taxon>Bacteria</taxon>
        <taxon>Bacillati</taxon>
        <taxon>Actinomycetota</taxon>
        <taxon>Actinomycetes</taxon>
        <taxon>Micromonosporales</taxon>
        <taxon>Micromonosporaceae</taxon>
        <taxon>Dactylosporangium</taxon>
    </lineage>
</organism>
<accession>A0ABY5W9L4</accession>
<dbReference type="RefSeq" id="WP_259864291.1">
    <property type="nucleotide sequence ID" value="NZ_BAAAST010000036.1"/>
</dbReference>
<protein>
    <submittedName>
        <fullName evidence="1">Uncharacterized protein</fullName>
    </submittedName>
</protein>
<reference evidence="1" key="2">
    <citation type="submission" date="2022-09" db="EMBL/GenBank/DDBJ databases">
        <title>Biosynthetic gene clusters of Dactylosporangioum fulvum.</title>
        <authorList>
            <person name="Caradec T."/>
        </authorList>
    </citation>
    <scope>NUCLEOTIDE SEQUENCE</scope>
    <source>
        <strain evidence="1">NRRL B-16292</strain>
    </source>
</reference>